<gene>
    <name evidence="7" type="ORF">BZA70DRAFT_233542</name>
</gene>
<evidence type="ECO:0000259" key="4">
    <source>
        <dbReference type="Pfam" id="PF24312"/>
    </source>
</evidence>
<feature type="domain" description="Nucleoporin POM152 Ig-like" evidence="4">
    <location>
        <begin position="424"/>
        <end position="528"/>
    </location>
</feature>
<evidence type="ECO:0000313" key="7">
    <source>
        <dbReference type="EMBL" id="KAK7207465.1"/>
    </source>
</evidence>
<feature type="domain" description="Nucleoporin POM152 first Ig-like" evidence="5">
    <location>
        <begin position="150"/>
        <end position="266"/>
    </location>
</feature>
<dbReference type="Proteomes" id="UP001498771">
    <property type="component" value="Unassembled WGS sequence"/>
</dbReference>
<dbReference type="Pfam" id="PF24312">
    <property type="entry name" value="Ig-like_POM152"/>
    <property type="match status" value="2"/>
</dbReference>
<organism evidence="7 8">
    <name type="scientific">Myxozyma melibiosi</name>
    <dbReference type="NCBI Taxonomy" id="54550"/>
    <lineage>
        <taxon>Eukaryota</taxon>
        <taxon>Fungi</taxon>
        <taxon>Dikarya</taxon>
        <taxon>Ascomycota</taxon>
        <taxon>Saccharomycotina</taxon>
        <taxon>Lipomycetes</taxon>
        <taxon>Lipomycetales</taxon>
        <taxon>Lipomycetaceae</taxon>
        <taxon>Myxozyma</taxon>
    </lineage>
</organism>
<dbReference type="PANTHER" id="PTHR28206:SF1">
    <property type="entry name" value="NUCLEOPORIN POM152"/>
    <property type="match status" value="1"/>
</dbReference>
<evidence type="ECO:0000256" key="1">
    <source>
        <dbReference type="SAM" id="Phobius"/>
    </source>
</evidence>
<dbReference type="InterPro" id="IPR037701">
    <property type="entry name" value="Pom152"/>
</dbReference>
<accession>A0ABR1FC99</accession>
<dbReference type="Pfam" id="PF24527">
    <property type="entry name" value="Ig-like_Pom152_9"/>
    <property type="match status" value="1"/>
</dbReference>
<comment type="caution">
    <text evidence="7">The sequence shown here is derived from an EMBL/GenBank/DDBJ whole genome shotgun (WGS) entry which is preliminary data.</text>
</comment>
<feature type="domain" description="Nucleoporin POM152 ninth Ig-like" evidence="6">
    <location>
        <begin position="1072"/>
        <end position="1151"/>
    </location>
</feature>
<name>A0ABR1FC99_9ASCO</name>
<dbReference type="Pfam" id="PF24519">
    <property type="entry name" value="Ig-like_Pom152_1"/>
    <property type="match status" value="1"/>
</dbReference>
<keyword evidence="1" id="KW-1133">Transmembrane helix</keyword>
<keyword evidence="8" id="KW-1185">Reference proteome</keyword>
<dbReference type="GeneID" id="90035775"/>
<feature type="domain" description="Nucleoporin POM152 immunoglobulin-like" evidence="2">
    <location>
        <begin position="857"/>
        <end position="962"/>
    </location>
</feature>
<dbReference type="InterPro" id="IPR056541">
    <property type="entry name" value="Ig-like_POM152"/>
</dbReference>
<feature type="domain" description="Nucleoporin POM152 Ig-like" evidence="4">
    <location>
        <begin position="735"/>
        <end position="822"/>
    </location>
</feature>
<keyword evidence="1" id="KW-0812">Transmembrane</keyword>
<evidence type="ECO:0008006" key="9">
    <source>
        <dbReference type="Google" id="ProtNLM"/>
    </source>
</evidence>
<dbReference type="InterPro" id="IPR056543">
    <property type="entry name" value="Ig-like_POM152_9th"/>
</dbReference>
<evidence type="ECO:0000259" key="3">
    <source>
        <dbReference type="Pfam" id="PF24097"/>
    </source>
</evidence>
<dbReference type="InterPro" id="IPR056542">
    <property type="entry name" value="Ig-like_POM152_1st"/>
</dbReference>
<dbReference type="PANTHER" id="PTHR28206">
    <property type="entry name" value="NUCLEOPORIN POM152"/>
    <property type="match status" value="1"/>
</dbReference>
<dbReference type="EMBL" id="JBBJBU010000001">
    <property type="protein sequence ID" value="KAK7207465.1"/>
    <property type="molecule type" value="Genomic_DNA"/>
</dbReference>
<dbReference type="InterPro" id="IPR056544">
    <property type="entry name" value="Ig_POM152"/>
</dbReference>
<feature type="transmembrane region" description="Helical" evidence="1">
    <location>
        <begin position="48"/>
        <end position="68"/>
    </location>
</feature>
<dbReference type="InterPro" id="IPR056540">
    <property type="entry name" value="TMD_POM152"/>
</dbReference>
<proteinExistence type="predicted"/>
<feature type="domain" description="Nucleoporin POM152 N-terminal transmembrane" evidence="3">
    <location>
        <begin position="12"/>
        <end position="96"/>
    </location>
</feature>
<protein>
    <recommendedName>
        <fullName evidence="9">Nucleoporin</fullName>
    </recommendedName>
</protein>
<evidence type="ECO:0000313" key="8">
    <source>
        <dbReference type="Proteomes" id="UP001498771"/>
    </source>
</evidence>
<dbReference type="RefSeq" id="XP_064770498.1">
    <property type="nucleotide sequence ID" value="XM_064910263.1"/>
</dbReference>
<evidence type="ECO:0000259" key="2">
    <source>
        <dbReference type="Pfam" id="PF23664"/>
    </source>
</evidence>
<reference evidence="7 8" key="1">
    <citation type="submission" date="2024-03" db="EMBL/GenBank/DDBJ databases">
        <title>Genome-scale model development and genomic sequencing of the oleaginous clade Lipomyces.</title>
        <authorList>
            <consortium name="Lawrence Berkeley National Laboratory"/>
            <person name="Czajka J.J."/>
            <person name="Han Y."/>
            <person name="Kim J."/>
            <person name="Mondo S.J."/>
            <person name="Hofstad B.A."/>
            <person name="Robles A."/>
            <person name="Haridas S."/>
            <person name="Riley R."/>
            <person name="LaButti K."/>
            <person name="Pangilinan J."/>
            <person name="Andreopoulos W."/>
            <person name="Lipzen A."/>
            <person name="Yan J."/>
            <person name="Wang M."/>
            <person name="Ng V."/>
            <person name="Grigoriev I.V."/>
            <person name="Spatafora J.W."/>
            <person name="Magnuson J.K."/>
            <person name="Baker S.E."/>
            <person name="Pomraning K.R."/>
        </authorList>
    </citation>
    <scope>NUCLEOTIDE SEQUENCE [LARGE SCALE GENOMIC DNA]</scope>
    <source>
        <strain evidence="7 8">Phaff 52-87</strain>
    </source>
</reference>
<evidence type="ECO:0000259" key="6">
    <source>
        <dbReference type="Pfam" id="PF24527"/>
    </source>
</evidence>
<keyword evidence="1" id="KW-0472">Membrane</keyword>
<evidence type="ECO:0000259" key="5">
    <source>
        <dbReference type="Pfam" id="PF24519"/>
    </source>
</evidence>
<feature type="domain" description="Nucleoporin POM152 immunoglobulin-like" evidence="2">
    <location>
        <begin position="533"/>
        <end position="634"/>
    </location>
</feature>
<dbReference type="Pfam" id="PF23664">
    <property type="entry name" value="Ig_Pom152"/>
    <property type="match status" value="2"/>
</dbReference>
<feature type="transmembrane region" description="Helical" evidence="1">
    <location>
        <begin position="80"/>
        <end position="103"/>
    </location>
</feature>
<sequence length="1245" mass="137849">MYPPLISEQYIDAGSQRLYAIGIFVLIQAVKLYELFQIHYENKLDMELAFAFKYMVIEGLYLFLLPVFRIPWLTFTPATTVILIIGCSITTIALSAASTFPLAATLSAIGRALYDRELSITEHRVRAKDVVHGSDHISGRHVVHILPESTAKLNPYGDVFCLDRTTSTPAYVPMRLNATEPGAVQLYHVNFDDSSYELLNFTKRELRKWTEFVSSESVGSAEAGARAQNSKIYDIKLPLSKPGLYRLAKVSDTANLNVKIHPADVVLSYCPSAAIRGGTSPSNSAGLAQDRCIGALETPELVIDGVPPLRIKYSRSIQGRDLMFAVQSIQPDRFSSPLLQGRLPRDGKVWHAGETLEWANAEKVKISLDTALNQVGRWAYMIDEVEDGLGNLVNYSKIFENKDREESPLLAKKGLNYGFLVHPRPSIRYVSCDPEKPVNLAKGKAANVPLQLSGTLDEGPYQVLLQYQPLDESDEDGDTGKVVAAPRQLELNMRNGMERLRIDKPGTYTIQSVKGKFCDGDVLESASCLALTPAEPTVSVKFEDIEDKCVGSIGVTADLTLTGTPPFRLQYQVITNRQHVKTEYLTIENTRHQLQFRPEKAGHYTYEFYMLSDNLYQNIQLDRSQFRTEQTVKVLATAGFAPRSLSSRCCTGDSAELDVDLHGTGPFTLTYETVHGNKRTQHVIPDITGERYRLTTPPLTKGGTYVVALLSVEDGNGCRRALSEADAHVEVRRQRPAAQFGAIDGRMNVKGLMGQKVQIPLRLTGEAPWSITYVHKNASGGAESSTTVMKHRPNGEYITVSDEGLYEITDVRDAYCPGDSTASSKSAFEVSWFDRPSLELVASERLAFKEARYAVSKDVCEGEEDALEIALYGAPPFSVLYEREYIPSPGESGSSSSLLSTTSGSKPVKFDLQAATKYANIQMETSKYGRYRYTLRGVSDSVYEDKSLLAAFEPVVVEQTVHRRPEASFVNPGTTYRSCWKAEVEDSSIEPIKLRFSGVAPFAVTLEVKHENEGQSETVTISNIREKVYSLRSIYAGLGLGKHVITIAHVRDGRGCTRSKQEHVTVMVADVATIVASSPREDYCVGERVSFVLTGVPPFEVEYEFNGKRQRATTHSPFSRLASSAGNFTITSVKDSASTCKVNLSEKLTKVIHEVPTVKVSEGTSIVSDIHEGDRAEIVFTLEGAAPFAFTYTRSERAGHNKYRVVETHTVTDVYEDSYSIFTSMEGVYEAISIEDRYCRARIGS</sequence>
<dbReference type="Pfam" id="PF24097">
    <property type="entry name" value="TMD_POM152"/>
    <property type="match status" value="1"/>
</dbReference>